<dbReference type="PANTHER" id="PTHR43081:SF1">
    <property type="entry name" value="ADENYLATE CYCLASE, TERMINAL-DIFFERENTIATION SPECIFIC"/>
    <property type="match status" value="1"/>
</dbReference>
<dbReference type="InterPro" id="IPR050697">
    <property type="entry name" value="Adenylyl/Guanylyl_Cyclase_3/4"/>
</dbReference>
<evidence type="ECO:0000313" key="3">
    <source>
        <dbReference type="EMBL" id="RAY11142.1"/>
    </source>
</evidence>
<dbReference type="PANTHER" id="PTHR43081">
    <property type="entry name" value="ADENYLATE CYCLASE, TERMINAL-DIFFERENTIATION SPECIFIC-RELATED"/>
    <property type="match status" value="1"/>
</dbReference>
<dbReference type="SUPFAM" id="SSF55073">
    <property type="entry name" value="Nucleotide cyclase"/>
    <property type="match status" value="1"/>
</dbReference>
<evidence type="ECO:0000259" key="2">
    <source>
        <dbReference type="PROSITE" id="PS50125"/>
    </source>
</evidence>
<dbReference type="GO" id="GO:0035556">
    <property type="term" value="P:intracellular signal transduction"/>
    <property type="evidence" value="ECO:0007669"/>
    <property type="project" value="InterPro"/>
</dbReference>
<gene>
    <name evidence="3" type="ORF">DPM19_32070</name>
</gene>
<dbReference type="InterPro" id="IPR029787">
    <property type="entry name" value="Nucleotide_cyclase"/>
</dbReference>
<dbReference type="Pfam" id="PF00211">
    <property type="entry name" value="Guanylate_cyc"/>
    <property type="match status" value="1"/>
</dbReference>
<dbReference type="OrthoDB" id="310836at2"/>
<dbReference type="CDD" id="cd07302">
    <property type="entry name" value="CHD"/>
    <property type="match status" value="1"/>
</dbReference>
<sequence>MRVRDEAGLMAARDPEGELETALLRHDRRYTSREVARLAGVPVYRARRFWRALGFANVDDDAVEFTDADVGALSALLRLVDEGFEEGQALQLARSLGRSAARLAEAQAELVMELMERVGVPPGGRAHHLAARLPELLPELEGLLVYTWRRQLAVSTGRLEQVEPGTTAARWAVGFADLVGFTRLSRRLGERELGLLVERFEGRSADVVTAGRGRVIKTLGDSVMFVADSAHEAAEIALGLVEAHDRDPAMPPLRVGAAFGPVLARLGDVFGNTVNLASRLTALVDPGGVLVDAGMGAGLTGRREFVLRAMGPLAVRGFDEVPAFTVIRAAGR</sequence>
<comment type="caution">
    <text evidence="3">The sequence shown here is derived from an EMBL/GenBank/DDBJ whole genome shotgun (WGS) entry which is preliminary data.</text>
</comment>
<accession>A0A365GWJ5</accession>
<evidence type="ECO:0000256" key="1">
    <source>
        <dbReference type="ARBA" id="ARBA00005381"/>
    </source>
</evidence>
<evidence type="ECO:0000313" key="4">
    <source>
        <dbReference type="Proteomes" id="UP000251891"/>
    </source>
</evidence>
<keyword evidence="4" id="KW-1185">Reference proteome</keyword>
<reference evidence="3 4" key="1">
    <citation type="submission" date="2018-06" db="EMBL/GenBank/DDBJ databases">
        <title>Actinomadura craniellae sp. nov. isolated from marine sponge Craniella sp.</title>
        <authorList>
            <person name="Li L."/>
            <person name="Xu Q.H."/>
            <person name="Lin H.W."/>
            <person name="Lu Y.H."/>
        </authorList>
    </citation>
    <scope>NUCLEOTIDE SEQUENCE [LARGE SCALE GENOMIC DNA]</scope>
    <source>
        <strain evidence="3 4">LHW63021</strain>
    </source>
</reference>
<dbReference type="PROSITE" id="PS50125">
    <property type="entry name" value="GUANYLATE_CYCLASE_2"/>
    <property type="match status" value="1"/>
</dbReference>
<protein>
    <submittedName>
        <fullName evidence="3">Adenylate/guanylate cyclase domain-containing protein</fullName>
    </submittedName>
</protein>
<dbReference type="GO" id="GO:0009190">
    <property type="term" value="P:cyclic nucleotide biosynthetic process"/>
    <property type="evidence" value="ECO:0007669"/>
    <property type="project" value="InterPro"/>
</dbReference>
<dbReference type="Proteomes" id="UP000251891">
    <property type="component" value="Unassembled WGS sequence"/>
</dbReference>
<dbReference type="AlphaFoldDB" id="A0A365GWJ5"/>
<dbReference type="SMART" id="SM00044">
    <property type="entry name" value="CYCc"/>
    <property type="match status" value="1"/>
</dbReference>
<proteinExistence type="inferred from homology"/>
<dbReference type="InterPro" id="IPR001054">
    <property type="entry name" value="A/G_cyclase"/>
</dbReference>
<dbReference type="Gene3D" id="3.30.70.1230">
    <property type="entry name" value="Nucleotide cyclase"/>
    <property type="match status" value="1"/>
</dbReference>
<dbReference type="InterPro" id="IPR032026">
    <property type="entry name" value="Ad_Cy_reg"/>
</dbReference>
<feature type="domain" description="Guanylate cyclase" evidence="2">
    <location>
        <begin position="172"/>
        <end position="281"/>
    </location>
</feature>
<dbReference type="RefSeq" id="WP_111871841.1">
    <property type="nucleotide sequence ID" value="NZ_QLYX01000021.1"/>
</dbReference>
<name>A0A365GWJ5_9ACTN</name>
<comment type="similarity">
    <text evidence="1">Belongs to the adenylyl cyclase class-3 family.</text>
</comment>
<dbReference type="GO" id="GO:0004016">
    <property type="term" value="F:adenylate cyclase activity"/>
    <property type="evidence" value="ECO:0007669"/>
    <property type="project" value="UniProtKB-ARBA"/>
</dbReference>
<dbReference type="EMBL" id="QLYX01000021">
    <property type="protein sequence ID" value="RAY11142.1"/>
    <property type="molecule type" value="Genomic_DNA"/>
</dbReference>
<dbReference type="Pfam" id="PF16701">
    <property type="entry name" value="Ad_Cy_reg"/>
    <property type="match status" value="1"/>
</dbReference>
<organism evidence="3 4">
    <name type="scientific">Actinomadura craniellae</name>
    <dbReference type="NCBI Taxonomy" id="2231787"/>
    <lineage>
        <taxon>Bacteria</taxon>
        <taxon>Bacillati</taxon>
        <taxon>Actinomycetota</taxon>
        <taxon>Actinomycetes</taxon>
        <taxon>Streptosporangiales</taxon>
        <taxon>Thermomonosporaceae</taxon>
        <taxon>Actinomadura</taxon>
    </lineage>
</organism>